<proteinExistence type="inferred from homology"/>
<dbReference type="FunFam" id="1.10.287.950:FF:000001">
    <property type="entry name" value="Methyl-accepting chemotaxis sensory transducer"/>
    <property type="match status" value="1"/>
</dbReference>
<keyword evidence="3" id="KW-0145">Chemotaxis</keyword>
<dbReference type="CDD" id="cd12912">
    <property type="entry name" value="PDC2_MCP_like"/>
    <property type="match status" value="1"/>
</dbReference>
<evidence type="ECO:0000313" key="10">
    <source>
        <dbReference type="Proteomes" id="UP000217696"/>
    </source>
</evidence>
<dbReference type="InterPro" id="IPR033479">
    <property type="entry name" value="dCache_1"/>
</dbReference>
<evidence type="ECO:0000256" key="8">
    <source>
        <dbReference type="ARBA" id="ARBA00029447"/>
    </source>
</evidence>
<keyword evidence="6" id="KW-0472">Membrane</keyword>
<evidence type="ECO:0000256" key="2">
    <source>
        <dbReference type="ARBA" id="ARBA00022475"/>
    </source>
</evidence>
<organism evidence="9 10">
    <name type="scientific">Aneurinibacillus soli</name>
    <dbReference type="NCBI Taxonomy" id="1500254"/>
    <lineage>
        <taxon>Bacteria</taxon>
        <taxon>Bacillati</taxon>
        <taxon>Bacillota</taxon>
        <taxon>Bacilli</taxon>
        <taxon>Bacillales</taxon>
        <taxon>Paenibacillaceae</taxon>
        <taxon>Aneurinibacillus group</taxon>
        <taxon>Aneurinibacillus</taxon>
    </lineage>
</organism>
<gene>
    <name evidence="9" type="primary">mcpB_9</name>
    <name evidence="9" type="ORF">CB4_02478</name>
</gene>
<dbReference type="PANTHER" id="PTHR32089">
    <property type="entry name" value="METHYL-ACCEPTING CHEMOTAXIS PROTEIN MCPB"/>
    <property type="match status" value="1"/>
</dbReference>
<dbReference type="OrthoDB" id="243053at2"/>
<evidence type="ECO:0000256" key="4">
    <source>
        <dbReference type="ARBA" id="ARBA00022692"/>
    </source>
</evidence>
<keyword evidence="4" id="KW-0812">Transmembrane</keyword>
<dbReference type="InterPro" id="IPR004089">
    <property type="entry name" value="MCPsignal_dom"/>
</dbReference>
<reference evidence="9 10" key="1">
    <citation type="submission" date="2015-12" db="EMBL/GenBank/DDBJ databases">
        <title>Genome sequence of Aneurinibacillus soli.</title>
        <authorList>
            <person name="Lee J.S."/>
            <person name="Lee K.C."/>
            <person name="Kim K.K."/>
            <person name="Lee B.W."/>
        </authorList>
    </citation>
    <scope>NUCLEOTIDE SEQUENCE [LARGE SCALE GENOMIC DNA]</scope>
    <source>
        <strain evidence="9 10">CB4</strain>
    </source>
</reference>
<dbReference type="AlphaFoldDB" id="A0A0U5B1Y9"/>
<dbReference type="PROSITE" id="PS50111">
    <property type="entry name" value="CHEMOTAXIS_TRANSDUC_2"/>
    <property type="match status" value="1"/>
</dbReference>
<dbReference type="InterPro" id="IPR029151">
    <property type="entry name" value="Sensor-like_sf"/>
</dbReference>
<dbReference type="GO" id="GO:0006935">
    <property type="term" value="P:chemotaxis"/>
    <property type="evidence" value="ECO:0007669"/>
    <property type="project" value="UniProtKB-KW"/>
</dbReference>
<dbReference type="SMART" id="SM00283">
    <property type="entry name" value="MA"/>
    <property type="match status" value="1"/>
</dbReference>
<dbReference type="InterPro" id="IPR003660">
    <property type="entry name" value="HAMP_dom"/>
</dbReference>
<dbReference type="GO" id="GO:0005886">
    <property type="term" value="C:plasma membrane"/>
    <property type="evidence" value="ECO:0007669"/>
    <property type="project" value="UniProtKB-SubCell"/>
</dbReference>
<evidence type="ECO:0000256" key="1">
    <source>
        <dbReference type="ARBA" id="ARBA00004651"/>
    </source>
</evidence>
<dbReference type="Gene3D" id="6.10.340.10">
    <property type="match status" value="1"/>
</dbReference>
<dbReference type="Pfam" id="PF00015">
    <property type="entry name" value="MCPsignal"/>
    <property type="match status" value="1"/>
</dbReference>
<evidence type="ECO:0000256" key="3">
    <source>
        <dbReference type="ARBA" id="ARBA00022500"/>
    </source>
</evidence>
<evidence type="ECO:0000313" key="9">
    <source>
        <dbReference type="EMBL" id="BAU28304.1"/>
    </source>
</evidence>
<keyword evidence="5" id="KW-1133">Transmembrane helix</keyword>
<sequence length="656" mass="71558">MKSIKSKLLMIIIPIMCLALIGVAWLNHNKAKEFLEQNFREKSMVELELLSIKLNDQLQMHVERLSNIATGEEMTSMNPVVQMTYLKQKLKEYPEYTMLFVANSNGDALTTEDKRANIADRPYFQQIMQGSKYVISEPVASKTTGKLSIVVANRIQNKEGKTIGLVGTTFPIDTLTKIASEVKIGQTGYACITQKDGLIIGHPKKELVMKSNVTKLNIPKLAEAHEAAQRGETGEVRYVFDGVDKYTFYKKLPITGWSIFLTVPVAEASVQLTYLAKLSFVSASVVLIFAIIVVVIFSTRLVRPIQKMSELTSQVANGDLTLKVEHAANDEVGRLGENFNVMVRKIQDLLGQIGKVSTHIKASSDTLAITSQETKMSAEQVAITISELASGTVDIASSVTHATSQMNDMVQTVNRIANHTSEVLSASNQSKESAESGLGYANEAIQKMTEVNETVKQTSEMIQKLDERSKEIGNIVGMITNIAEQTNLLALNASIEAARAGDHGKGFAVVAEEVRKLANETSNSASQIAALIKETQHDSQRAVQSAQSGTRVVEEGSRTVYQAGQVFEEIVLHIDNVLHKNKEIYTAIKSLEDVGQEIGESMERISAVTEEASAGAEEVSAASQQQAAGANQISGDANSLASLGDELQQVMKQFKI</sequence>
<dbReference type="CDD" id="cd06225">
    <property type="entry name" value="HAMP"/>
    <property type="match status" value="1"/>
</dbReference>
<dbReference type="SMART" id="SM00304">
    <property type="entry name" value="HAMP"/>
    <property type="match status" value="1"/>
</dbReference>
<name>A0A0U5B1Y9_9BACL</name>
<dbReference type="Proteomes" id="UP000217696">
    <property type="component" value="Chromosome"/>
</dbReference>
<dbReference type="GO" id="GO:0007165">
    <property type="term" value="P:signal transduction"/>
    <property type="evidence" value="ECO:0007669"/>
    <property type="project" value="UniProtKB-KW"/>
</dbReference>
<dbReference type="SUPFAM" id="SSF58104">
    <property type="entry name" value="Methyl-accepting chemotaxis protein (MCP) signaling domain"/>
    <property type="match status" value="1"/>
</dbReference>
<keyword evidence="7" id="KW-0807">Transducer</keyword>
<dbReference type="PANTHER" id="PTHR32089:SF112">
    <property type="entry name" value="LYSOZYME-LIKE PROTEIN-RELATED"/>
    <property type="match status" value="1"/>
</dbReference>
<dbReference type="Pfam" id="PF02743">
    <property type="entry name" value="dCache_1"/>
    <property type="match status" value="1"/>
</dbReference>
<comment type="similarity">
    <text evidence="8">Belongs to the methyl-accepting chemotaxis (MCP) protein family.</text>
</comment>
<protein>
    <submittedName>
        <fullName evidence="9">Methyl-accepting chemotaxis protein McpB</fullName>
    </submittedName>
</protein>
<comment type="subcellular location">
    <subcellularLocation>
        <location evidence="1">Cell membrane</location>
        <topology evidence="1">Multi-pass membrane protein</topology>
    </subcellularLocation>
</comment>
<dbReference type="Pfam" id="PF00672">
    <property type="entry name" value="HAMP"/>
    <property type="match status" value="1"/>
</dbReference>
<dbReference type="SUPFAM" id="SSF103190">
    <property type="entry name" value="Sensory domain-like"/>
    <property type="match status" value="1"/>
</dbReference>
<dbReference type="EMBL" id="AP017312">
    <property type="protein sequence ID" value="BAU28304.1"/>
    <property type="molecule type" value="Genomic_DNA"/>
</dbReference>
<dbReference type="Gene3D" id="3.30.450.20">
    <property type="entry name" value="PAS domain"/>
    <property type="match status" value="1"/>
</dbReference>
<keyword evidence="10" id="KW-1185">Reference proteome</keyword>
<dbReference type="CDD" id="cd12914">
    <property type="entry name" value="PDC1_DGC_like"/>
    <property type="match status" value="1"/>
</dbReference>
<evidence type="ECO:0000256" key="5">
    <source>
        <dbReference type="ARBA" id="ARBA00022989"/>
    </source>
</evidence>
<dbReference type="RefSeq" id="WP_096466070.1">
    <property type="nucleotide sequence ID" value="NZ_AP017312.1"/>
</dbReference>
<dbReference type="Gene3D" id="1.10.287.950">
    <property type="entry name" value="Methyl-accepting chemotaxis protein"/>
    <property type="match status" value="1"/>
</dbReference>
<dbReference type="CDD" id="cd11386">
    <property type="entry name" value="MCP_signal"/>
    <property type="match status" value="1"/>
</dbReference>
<dbReference type="KEGG" id="asoc:CB4_02478"/>
<accession>A0A0U5B1Y9</accession>
<evidence type="ECO:0000256" key="7">
    <source>
        <dbReference type="ARBA" id="ARBA00023224"/>
    </source>
</evidence>
<keyword evidence="2" id="KW-1003">Cell membrane</keyword>
<evidence type="ECO:0000256" key="6">
    <source>
        <dbReference type="ARBA" id="ARBA00023136"/>
    </source>
</evidence>
<dbReference type="PROSITE" id="PS50885">
    <property type="entry name" value="HAMP"/>
    <property type="match status" value="1"/>
</dbReference>